<dbReference type="RefSeq" id="WP_337713438.1">
    <property type="nucleotide sequence ID" value="NZ_JBBEGL010000003.1"/>
</dbReference>
<accession>A0ABU8N3H9</accession>
<keyword evidence="2" id="KW-1185">Reference proteome</keyword>
<sequence length="122" mass="13470">MRTGFHPLDGARFLATRGYDRRVTALVAHHSGAAIEAELRGVEGLDRFPDEASATRDALWYCDAVTGPQGQRLTPDERWAEVRRRYGPDHVVTAFLDRGEPELRAAVDRTTARIAAAGLDDP</sequence>
<proteinExistence type="predicted"/>
<reference evidence="1 2" key="1">
    <citation type="submission" date="2024-03" db="EMBL/GenBank/DDBJ databases">
        <title>Actinomycetospora sp. OC33-EN06, a novel actinomycete isolated from wild orchid (Aerides multiflora).</title>
        <authorList>
            <person name="Suriyachadkun C."/>
        </authorList>
    </citation>
    <scope>NUCLEOTIDE SEQUENCE [LARGE SCALE GENOMIC DNA]</scope>
    <source>
        <strain evidence="1 2">OC33-EN06</strain>
    </source>
</reference>
<comment type="caution">
    <text evidence="1">The sequence shown here is derived from an EMBL/GenBank/DDBJ whole genome shotgun (WGS) entry which is preliminary data.</text>
</comment>
<evidence type="ECO:0000313" key="2">
    <source>
        <dbReference type="Proteomes" id="UP001370100"/>
    </source>
</evidence>
<name>A0ABU8N3H9_9PSEU</name>
<gene>
    <name evidence="1" type="ORF">WCD41_10835</name>
</gene>
<organism evidence="1 2">
    <name type="scientific">Actinomycetospora aeridis</name>
    <dbReference type="NCBI Taxonomy" id="3129231"/>
    <lineage>
        <taxon>Bacteria</taxon>
        <taxon>Bacillati</taxon>
        <taxon>Actinomycetota</taxon>
        <taxon>Actinomycetes</taxon>
        <taxon>Pseudonocardiales</taxon>
        <taxon>Pseudonocardiaceae</taxon>
        <taxon>Actinomycetospora</taxon>
    </lineage>
</organism>
<dbReference type="EMBL" id="JBBEGL010000003">
    <property type="protein sequence ID" value="MEJ2886940.1"/>
    <property type="molecule type" value="Genomic_DNA"/>
</dbReference>
<protein>
    <submittedName>
        <fullName evidence="1">Phosphohydrolase</fullName>
    </submittedName>
</protein>
<dbReference type="Proteomes" id="UP001370100">
    <property type="component" value="Unassembled WGS sequence"/>
</dbReference>
<evidence type="ECO:0000313" key="1">
    <source>
        <dbReference type="EMBL" id="MEJ2886940.1"/>
    </source>
</evidence>